<feature type="compositionally biased region" description="Basic residues" evidence="1">
    <location>
        <begin position="205"/>
        <end position="221"/>
    </location>
</feature>
<feature type="region of interest" description="Disordered" evidence="1">
    <location>
        <begin position="1"/>
        <end position="23"/>
    </location>
</feature>
<dbReference type="EMBL" id="DF838794">
    <property type="protein sequence ID" value="GAT43269.1"/>
    <property type="molecule type" value="Genomic_DNA"/>
</dbReference>
<accession>A0ABQ0KYM2</accession>
<feature type="region of interest" description="Disordered" evidence="1">
    <location>
        <begin position="190"/>
        <end position="221"/>
    </location>
</feature>
<name>A0ABQ0KYM2_MYCCL</name>
<feature type="non-terminal residue" evidence="2">
    <location>
        <position position="279"/>
    </location>
</feature>
<gene>
    <name evidence="2" type="ORF">MCHLO_00958</name>
</gene>
<proteinExistence type="predicted"/>
<sequence>MGSKRRRPTIQTRPPQSAVAGAPGSWLAVRRDVPLAGIPASAALATSLPFPSSPASAASPRAPHPCRPICRPLCAVPSAASRTGSWSSTPATSLQMWSSSRPTYKARYCHRCAEPHAQRLVPPVPPSHSPKPRAIRTPPHKPSYPARHRRCVLPRGELAVGHATTLTIPSRDAYQLHRNATQPLRCRRLAVSTSPATASADGGKTRARRAGHSRRRYGTRASRRLCHRRGRCMEACGPGQKRATTCVLIPADADFSLLTLFPSRVNDKTQSVDGRFSIR</sequence>
<organism evidence="2 3">
    <name type="scientific">Mycena chlorophos</name>
    <name type="common">Agaric fungus</name>
    <name type="synonym">Agaricus chlorophos</name>
    <dbReference type="NCBI Taxonomy" id="658473"/>
    <lineage>
        <taxon>Eukaryota</taxon>
        <taxon>Fungi</taxon>
        <taxon>Dikarya</taxon>
        <taxon>Basidiomycota</taxon>
        <taxon>Agaricomycotina</taxon>
        <taxon>Agaricomycetes</taxon>
        <taxon>Agaricomycetidae</taxon>
        <taxon>Agaricales</taxon>
        <taxon>Marasmiineae</taxon>
        <taxon>Mycenaceae</taxon>
        <taxon>Mycena</taxon>
    </lineage>
</organism>
<reference evidence="2" key="1">
    <citation type="submission" date="2014-09" db="EMBL/GenBank/DDBJ databases">
        <title>Genome sequence of the luminous mushroom Mycena chlorophos for searching fungal bioluminescence genes.</title>
        <authorList>
            <person name="Tanaka Y."/>
            <person name="Kasuga D."/>
            <person name="Oba Y."/>
            <person name="Hase S."/>
            <person name="Sato K."/>
            <person name="Oba Y."/>
            <person name="Sakakibara Y."/>
        </authorList>
    </citation>
    <scope>NUCLEOTIDE SEQUENCE</scope>
</reference>
<protein>
    <submittedName>
        <fullName evidence="2">Uncharacterized protein</fullName>
    </submittedName>
</protein>
<feature type="region of interest" description="Disordered" evidence="1">
    <location>
        <begin position="119"/>
        <end position="146"/>
    </location>
</feature>
<evidence type="ECO:0000313" key="2">
    <source>
        <dbReference type="EMBL" id="GAT43269.1"/>
    </source>
</evidence>
<keyword evidence="3" id="KW-1185">Reference proteome</keyword>
<evidence type="ECO:0000256" key="1">
    <source>
        <dbReference type="SAM" id="MobiDB-lite"/>
    </source>
</evidence>
<evidence type="ECO:0000313" key="3">
    <source>
        <dbReference type="Proteomes" id="UP000815677"/>
    </source>
</evidence>
<dbReference type="Proteomes" id="UP000815677">
    <property type="component" value="Unassembled WGS sequence"/>
</dbReference>